<feature type="domain" description="CBS" evidence="10">
    <location>
        <begin position="212"/>
        <end position="268"/>
    </location>
</feature>
<evidence type="ECO:0000256" key="7">
    <source>
        <dbReference type="ARBA" id="ARBA00023136"/>
    </source>
</evidence>
<evidence type="ECO:0000256" key="1">
    <source>
        <dbReference type="ARBA" id="ARBA00004141"/>
    </source>
</evidence>
<dbReference type="InterPro" id="IPR036739">
    <property type="entry name" value="SLC41_membr_dom_sf"/>
</dbReference>
<keyword evidence="12" id="KW-1185">Reference proteome</keyword>
<feature type="transmembrane region" description="Helical" evidence="9">
    <location>
        <begin position="430"/>
        <end position="453"/>
    </location>
</feature>
<proteinExistence type="inferred from homology"/>
<dbReference type="PROSITE" id="PS51371">
    <property type="entry name" value="CBS"/>
    <property type="match status" value="1"/>
</dbReference>
<dbReference type="NCBIfam" id="TIGR00400">
    <property type="entry name" value="mgtE"/>
    <property type="match status" value="1"/>
</dbReference>
<feature type="transmembrane region" description="Helical" evidence="9">
    <location>
        <begin position="395"/>
        <end position="423"/>
    </location>
</feature>
<dbReference type="Gene3D" id="1.10.357.20">
    <property type="entry name" value="SLC41 divalent cation transporters, integral membrane domain"/>
    <property type="match status" value="1"/>
</dbReference>
<evidence type="ECO:0000256" key="9">
    <source>
        <dbReference type="RuleBase" id="RU362011"/>
    </source>
</evidence>
<dbReference type="InterPro" id="IPR006667">
    <property type="entry name" value="SLC41_membr_dom"/>
</dbReference>
<keyword evidence="9" id="KW-1003">Cell membrane</keyword>
<evidence type="ECO:0000256" key="5">
    <source>
        <dbReference type="ARBA" id="ARBA00022842"/>
    </source>
</evidence>
<dbReference type="GO" id="GO:0005886">
    <property type="term" value="C:plasma membrane"/>
    <property type="evidence" value="ECO:0007669"/>
    <property type="project" value="UniProtKB-SubCell"/>
</dbReference>
<reference evidence="12" key="1">
    <citation type="journal article" date="2004" name="Environ. Microbiol.">
        <title>The genome of Desulfotalea psychrophila, a sulfate-reducing bacterium from permanently cold Arctic sediments.</title>
        <authorList>
            <person name="Rabus R."/>
            <person name="Ruepp A."/>
            <person name="Frickey T."/>
            <person name="Rattei T."/>
            <person name="Fartmann B."/>
            <person name="Stark M."/>
            <person name="Bauer M."/>
            <person name="Zibat A."/>
            <person name="Lombardot T."/>
            <person name="Becker I."/>
            <person name="Amann J."/>
            <person name="Gellner K."/>
            <person name="Teeling H."/>
            <person name="Leuschner W.D."/>
            <person name="Gloeckner F.-O."/>
            <person name="Lupas A.N."/>
            <person name="Amann R."/>
            <person name="Klenk H.-P."/>
        </authorList>
    </citation>
    <scope>NUCLEOTIDE SEQUENCE [LARGE SCALE GENOMIC DNA]</scope>
    <source>
        <strain evidence="12">DSM 12343 / LSv54</strain>
    </source>
</reference>
<comment type="similarity">
    <text evidence="2 9">Belongs to the SLC41A transporter family.</text>
</comment>
<organism evidence="11 12">
    <name type="scientific">Desulfotalea psychrophila (strain LSv54 / DSM 12343)</name>
    <dbReference type="NCBI Taxonomy" id="177439"/>
    <lineage>
        <taxon>Bacteria</taxon>
        <taxon>Pseudomonadati</taxon>
        <taxon>Thermodesulfobacteriota</taxon>
        <taxon>Desulfobulbia</taxon>
        <taxon>Desulfobulbales</taxon>
        <taxon>Desulfocapsaceae</taxon>
        <taxon>Desulfotalea</taxon>
    </lineage>
</organism>
<dbReference type="InterPro" id="IPR046342">
    <property type="entry name" value="CBS_dom_sf"/>
</dbReference>
<dbReference type="GO" id="GO:0015095">
    <property type="term" value="F:magnesium ion transmembrane transporter activity"/>
    <property type="evidence" value="ECO:0007669"/>
    <property type="project" value="UniProtKB-UniRule"/>
</dbReference>
<keyword evidence="5 9" id="KW-0460">Magnesium</keyword>
<dbReference type="CDD" id="cd04606">
    <property type="entry name" value="CBS_pair_Mg_transporter"/>
    <property type="match status" value="1"/>
</dbReference>
<evidence type="ECO:0000256" key="6">
    <source>
        <dbReference type="ARBA" id="ARBA00022989"/>
    </source>
</evidence>
<dbReference type="Gene3D" id="1.25.60.10">
    <property type="entry name" value="MgtE N-terminal domain-like"/>
    <property type="match status" value="1"/>
</dbReference>
<gene>
    <name evidence="11" type="ordered locus">DP2540</name>
</gene>
<keyword evidence="4 9" id="KW-0812">Transmembrane</keyword>
<evidence type="ECO:0000256" key="4">
    <source>
        <dbReference type="ARBA" id="ARBA00022692"/>
    </source>
</evidence>
<dbReference type="RefSeq" id="WP_011189781.1">
    <property type="nucleotide sequence ID" value="NC_006138.1"/>
</dbReference>
<dbReference type="SMART" id="SM00116">
    <property type="entry name" value="CBS"/>
    <property type="match status" value="2"/>
</dbReference>
<dbReference type="Pfam" id="PF03448">
    <property type="entry name" value="MgtE_N"/>
    <property type="match status" value="1"/>
</dbReference>
<keyword evidence="9" id="KW-0479">Metal-binding</keyword>
<dbReference type="Gene3D" id="3.10.580.10">
    <property type="entry name" value="CBS-domain"/>
    <property type="match status" value="1"/>
</dbReference>
<keyword evidence="6 9" id="KW-1133">Transmembrane helix</keyword>
<keyword evidence="7 9" id="KW-0472">Membrane</keyword>
<evidence type="ECO:0000313" key="12">
    <source>
        <dbReference type="Proteomes" id="UP000000602"/>
    </source>
</evidence>
<comment type="function">
    <text evidence="9">Acts as a magnesium transporter.</text>
</comment>
<dbReference type="PANTHER" id="PTHR43773">
    <property type="entry name" value="MAGNESIUM TRANSPORTER MGTE"/>
    <property type="match status" value="1"/>
</dbReference>
<dbReference type="Proteomes" id="UP000000602">
    <property type="component" value="Chromosome"/>
</dbReference>
<accession>Q6AK57</accession>
<feature type="transmembrane region" description="Helical" evidence="9">
    <location>
        <begin position="322"/>
        <end position="348"/>
    </location>
</feature>
<sequence>MDANKKRELVGNEGKVILDMIRRLKRRGASGHLLKLISKTHPADMAWVFRHLKEDERTAVFDIIVHTDYVGEFLSELDDTLVVELVTGLEAQYVANVISKMASDDAVDLLEILPEELASSIREHMAKKDREEVEELLQYHPESAGGLMSPDFMCLDEELTVGDAINSIQKRSQEKEMVFYLYITHGETHLSGVLSLRELLMHPSDELLENIMNPHVISVNTDTDQGEVAHVVSQYNILAVPVVDTNYNLVGIVTVDDIIDVIREEATEDFLQMAGVGKDRDILLKSTKENAMIRAPWLFASWIGGVVSSFIIAGFSEELSHLIALAAFIPVVTGMGGNIATQSSTIVVRGIATGRVNMSEAYKLVFREMQVGLILGLAYGVFVGIVAFLGYSDTALLGVVVGLSVFISMVMAATLGTLIPLILKRFDVDAAVATGPFVTTSIDLLGVVSYFFIAKLFLGL</sequence>
<dbReference type="HOGENOM" id="CLU_037408_1_1_7"/>
<evidence type="ECO:0000256" key="3">
    <source>
        <dbReference type="ARBA" id="ARBA00022448"/>
    </source>
</evidence>
<dbReference type="InterPro" id="IPR006669">
    <property type="entry name" value="MgtE_transporter"/>
</dbReference>
<name>Q6AK57_DESPS</name>
<feature type="transmembrane region" description="Helical" evidence="9">
    <location>
        <begin position="369"/>
        <end position="389"/>
    </location>
</feature>
<keyword evidence="8" id="KW-0129">CBS domain</keyword>
<dbReference type="SUPFAM" id="SSF158791">
    <property type="entry name" value="MgtE N-terminal domain-like"/>
    <property type="match status" value="1"/>
</dbReference>
<dbReference type="STRING" id="177439.DP2540"/>
<dbReference type="eggNOG" id="COG2239">
    <property type="taxonomic scope" value="Bacteria"/>
</dbReference>
<dbReference type="SUPFAM" id="SSF54631">
    <property type="entry name" value="CBS-domain pair"/>
    <property type="match status" value="1"/>
</dbReference>
<dbReference type="SMART" id="SM00924">
    <property type="entry name" value="MgtE_N"/>
    <property type="match status" value="1"/>
</dbReference>
<evidence type="ECO:0000256" key="2">
    <source>
        <dbReference type="ARBA" id="ARBA00009749"/>
    </source>
</evidence>
<dbReference type="InterPro" id="IPR000644">
    <property type="entry name" value="CBS_dom"/>
</dbReference>
<evidence type="ECO:0000313" key="11">
    <source>
        <dbReference type="EMBL" id="CAG37269.1"/>
    </source>
</evidence>
<comment type="subcellular location">
    <subcellularLocation>
        <location evidence="9">Cell membrane</location>
        <topology evidence="9">Multi-pass membrane protein</topology>
    </subcellularLocation>
    <subcellularLocation>
        <location evidence="1">Membrane</location>
        <topology evidence="1">Multi-pass membrane protein</topology>
    </subcellularLocation>
</comment>
<keyword evidence="3 9" id="KW-0813">Transport</keyword>
<dbReference type="AlphaFoldDB" id="Q6AK57"/>
<dbReference type="Pfam" id="PF01769">
    <property type="entry name" value="MgtE"/>
    <property type="match status" value="1"/>
</dbReference>
<evidence type="ECO:0000259" key="10">
    <source>
        <dbReference type="PROSITE" id="PS51371"/>
    </source>
</evidence>
<dbReference type="InterPro" id="IPR038076">
    <property type="entry name" value="MgtE_N_sf"/>
</dbReference>
<dbReference type="OrthoDB" id="9790355at2"/>
<dbReference type="Pfam" id="PF00571">
    <property type="entry name" value="CBS"/>
    <property type="match status" value="2"/>
</dbReference>
<protein>
    <recommendedName>
        <fullName evidence="9">Magnesium transporter MgtE</fullName>
    </recommendedName>
</protein>
<comment type="subunit">
    <text evidence="9">Homodimer.</text>
</comment>
<dbReference type="InterPro" id="IPR006668">
    <property type="entry name" value="Mg_transptr_MgtE_intracell_dom"/>
</dbReference>
<dbReference type="PANTHER" id="PTHR43773:SF1">
    <property type="entry name" value="MAGNESIUM TRANSPORTER MGTE"/>
    <property type="match status" value="1"/>
</dbReference>
<dbReference type="GO" id="GO:0046872">
    <property type="term" value="F:metal ion binding"/>
    <property type="evidence" value="ECO:0007669"/>
    <property type="project" value="UniProtKB-KW"/>
</dbReference>
<dbReference type="EMBL" id="CR522870">
    <property type="protein sequence ID" value="CAG37269.1"/>
    <property type="molecule type" value="Genomic_DNA"/>
</dbReference>
<dbReference type="SUPFAM" id="SSF161093">
    <property type="entry name" value="MgtE membrane domain-like"/>
    <property type="match status" value="1"/>
</dbReference>
<evidence type="ECO:0000256" key="8">
    <source>
        <dbReference type="PROSITE-ProRule" id="PRU00703"/>
    </source>
</evidence>
<feature type="transmembrane region" description="Helical" evidence="9">
    <location>
        <begin position="295"/>
        <end position="316"/>
    </location>
</feature>
<dbReference type="KEGG" id="dps:DP2540"/>